<feature type="compositionally biased region" description="Basic and acidic residues" evidence="1">
    <location>
        <begin position="152"/>
        <end position="167"/>
    </location>
</feature>
<evidence type="ECO:0000313" key="2">
    <source>
        <dbReference type="EMBL" id="KAG6624732.1"/>
    </source>
</evidence>
<dbReference type="PANTHER" id="PTHR33095">
    <property type="entry name" value="OS07G0619500 PROTEIN"/>
    <property type="match status" value="1"/>
</dbReference>
<protein>
    <recommendedName>
        <fullName evidence="4">Pheromone receptor-like protein</fullName>
    </recommendedName>
</protein>
<feature type="compositionally biased region" description="Polar residues" evidence="1">
    <location>
        <begin position="168"/>
        <end position="182"/>
    </location>
</feature>
<dbReference type="InterPro" id="IPR012442">
    <property type="entry name" value="DUF1645_plant"/>
</dbReference>
<evidence type="ECO:0008006" key="4">
    <source>
        <dbReference type="Google" id="ProtNLM"/>
    </source>
</evidence>
<accession>A0A8T1N410</accession>
<keyword evidence="3" id="KW-1185">Reference proteome</keyword>
<reference evidence="2" key="1">
    <citation type="submission" date="2020-12" db="EMBL/GenBank/DDBJ databases">
        <title>WGS assembly of Carya illinoinensis cv. Pawnee.</title>
        <authorList>
            <person name="Platts A."/>
            <person name="Shu S."/>
            <person name="Wright S."/>
            <person name="Barry K."/>
            <person name="Edger P."/>
            <person name="Pires J.C."/>
            <person name="Schmutz J."/>
        </authorList>
    </citation>
    <scope>NUCLEOTIDE SEQUENCE</scope>
    <source>
        <tissue evidence="2">Leaf</tissue>
    </source>
</reference>
<feature type="compositionally biased region" description="Basic and acidic residues" evidence="1">
    <location>
        <begin position="74"/>
        <end position="90"/>
    </location>
</feature>
<dbReference type="EMBL" id="CM031824">
    <property type="protein sequence ID" value="KAG6624732.1"/>
    <property type="molecule type" value="Genomic_DNA"/>
</dbReference>
<evidence type="ECO:0000256" key="1">
    <source>
        <dbReference type="SAM" id="MobiDB-lite"/>
    </source>
</evidence>
<dbReference type="Proteomes" id="UP000811609">
    <property type="component" value="Chromosome 16"/>
</dbReference>
<organism evidence="2 3">
    <name type="scientific">Carya illinoinensis</name>
    <name type="common">Pecan</name>
    <dbReference type="NCBI Taxonomy" id="32201"/>
    <lineage>
        <taxon>Eukaryota</taxon>
        <taxon>Viridiplantae</taxon>
        <taxon>Streptophyta</taxon>
        <taxon>Embryophyta</taxon>
        <taxon>Tracheophyta</taxon>
        <taxon>Spermatophyta</taxon>
        <taxon>Magnoliopsida</taxon>
        <taxon>eudicotyledons</taxon>
        <taxon>Gunneridae</taxon>
        <taxon>Pentapetalae</taxon>
        <taxon>rosids</taxon>
        <taxon>fabids</taxon>
        <taxon>Fagales</taxon>
        <taxon>Juglandaceae</taxon>
        <taxon>Carya</taxon>
    </lineage>
</organism>
<sequence>MEVVIPASTMDFNNPTTPKRFGDYFFSAPSSPSRISGLYRDCNEYDRHESSEASAIREEQEEEGDGFAFNFSEELERSSRSADELFDGGKIRPLKPPTQLQLGRKVDPYTAPNSPPLSPNSGRSYGMKTILGALSPRRKKDSDRAVMAADNSTRKKTEQQRGRERNTDSPSSNSGRRATRSLSPFRVSEFPWEEDQEEEEKTRNDIKQSSLNPKATLSSTSSSSKSSKKWRLRDFLLFRSASEGRARDKDPFLKFLYKKHEDVKNSSFRSTASSGSVSRSRRGPPVSAHELHYTMNRAMSEDLKKKTFLPYKQGILGLLHFHK</sequence>
<proteinExistence type="predicted"/>
<dbReference type="Pfam" id="PF07816">
    <property type="entry name" value="DUF1645"/>
    <property type="match status" value="1"/>
</dbReference>
<feature type="compositionally biased region" description="Polar residues" evidence="1">
    <location>
        <begin position="207"/>
        <end position="217"/>
    </location>
</feature>
<dbReference type="AlphaFoldDB" id="A0A8T1N410"/>
<feature type="region of interest" description="Disordered" evidence="1">
    <location>
        <begin position="267"/>
        <end position="286"/>
    </location>
</feature>
<feature type="compositionally biased region" description="Basic and acidic residues" evidence="1">
    <location>
        <begin position="46"/>
        <end position="58"/>
    </location>
</feature>
<comment type="caution">
    <text evidence="2">The sequence shown here is derived from an EMBL/GenBank/DDBJ whole genome shotgun (WGS) entry which is preliminary data.</text>
</comment>
<feature type="region of interest" description="Disordered" evidence="1">
    <location>
        <begin position="46"/>
        <end position="224"/>
    </location>
</feature>
<name>A0A8T1N410_CARIL</name>
<evidence type="ECO:0000313" key="3">
    <source>
        <dbReference type="Proteomes" id="UP000811609"/>
    </source>
</evidence>
<gene>
    <name evidence="2" type="ORF">CIPAW_16G048100</name>
</gene>
<dbReference type="PANTHER" id="PTHR33095:SF14">
    <property type="entry name" value="AR781"/>
    <property type="match status" value="1"/>
</dbReference>